<name>D2PM49_KRIFD</name>
<accession>D2PM49</accession>
<proteinExistence type="predicted"/>
<dbReference type="RefSeq" id="WP_012922971.1">
    <property type="nucleotide sequence ID" value="NC_013729.1"/>
</dbReference>
<dbReference type="AlphaFoldDB" id="D2PM49"/>
<organism evidence="2 3">
    <name type="scientific">Kribbella flavida (strain DSM 17836 / JCM 10339 / NBRC 14399)</name>
    <dbReference type="NCBI Taxonomy" id="479435"/>
    <lineage>
        <taxon>Bacteria</taxon>
        <taxon>Bacillati</taxon>
        <taxon>Actinomycetota</taxon>
        <taxon>Actinomycetes</taxon>
        <taxon>Propionibacteriales</taxon>
        <taxon>Kribbellaceae</taxon>
        <taxon>Kribbella</taxon>
    </lineage>
</organism>
<dbReference type="STRING" id="479435.Kfla_5404"/>
<protein>
    <submittedName>
        <fullName evidence="2">Uncharacterized protein</fullName>
    </submittedName>
</protein>
<dbReference type="OrthoDB" id="3816103at2"/>
<dbReference type="Proteomes" id="UP000007967">
    <property type="component" value="Chromosome"/>
</dbReference>
<keyword evidence="3" id="KW-1185">Reference proteome</keyword>
<reference evidence="3" key="1">
    <citation type="submission" date="2009-09" db="EMBL/GenBank/DDBJ databases">
        <title>The complete genome of Kribbella flavida DSM 17836.</title>
        <authorList>
            <consortium name="US DOE Joint Genome Institute (JGI-PGF)"/>
            <person name="Lucas S."/>
            <person name="Copeland A."/>
            <person name="Lapidus A."/>
            <person name="Glavina del Rio T."/>
            <person name="Dalin E."/>
            <person name="Tice H."/>
            <person name="Bruce D."/>
            <person name="Goodwin L."/>
            <person name="Pitluck S."/>
            <person name="Kyrpides N."/>
            <person name="Mavromatis K."/>
            <person name="Ivanova N."/>
            <person name="Saunders E."/>
            <person name="Brettin T."/>
            <person name="Detter J.C."/>
            <person name="Han C."/>
            <person name="Larimer F."/>
            <person name="Land M."/>
            <person name="Hauser L."/>
            <person name="Markowitz V."/>
            <person name="Cheng J.-F."/>
            <person name="Hugenholtz P."/>
            <person name="Woyke T."/>
            <person name="Wu D."/>
            <person name="Pukall R."/>
            <person name="Klenk H.-P."/>
            <person name="Eisen J.A."/>
        </authorList>
    </citation>
    <scope>NUCLEOTIDE SEQUENCE [LARGE SCALE GENOMIC DNA]</scope>
    <source>
        <strain evidence="3">DSM 17836 / JCM 10339 / NBRC 14399</strain>
    </source>
</reference>
<evidence type="ECO:0000256" key="1">
    <source>
        <dbReference type="SAM" id="Phobius"/>
    </source>
</evidence>
<dbReference type="KEGG" id="kfl:Kfla_5404"/>
<dbReference type="HOGENOM" id="CLU_982747_0_0_11"/>
<reference evidence="2 3" key="2">
    <citation type="journal article" date="2010" name="Stand. Genomic Sci.">
        <title>Complete genome sequence of Kribbella flavida type strain (IFO 14399).</title>
        <authorList>
            <person name="Pukall R."/>
            <person name="Lapidus A."/>
            <person name="Glavina Del Rio T."/>
            <person name="Copeland A."/>
            <person name="Tice H."/>
            <person name="Cheng J.-F."/>
            <person name="Lucas S."/>
            <person name="Chen F."/>
            <person name="Nolan M."/>
            <person name="LaButti K."/>
            <person name="Pati A."/>
            <person name="Ivanova N."/>
            <person name="Mavrommatis K."/>
            <person name="Mikhailova N."/>
            <person name="Pitluck S."/>
            <person name="Bruce D."/>
            <person name="Goodwin L."/>
            <person name="Land M."/>
            <person name="Hauser L."/>
            <person name="Chang Y.-J."/>
            <person name="Jeffries C.D."/>
            <person name="Chen A."/>
            <person name="Palaniappan K."/>
            <person name="Chain P."/>
            <person name="Rohde M."/>
            <person name="Goeker M."/>
            <person name="Bristow J."/>
            <person name="Eisen J.A."/>
            <person name="Markowitz V."/>
            <person name="Hugenholtz P."/>
            <person name="Kyrpides N.C."/>
            <person name="Klenk H.-P."/>
            <person name="Brettin T."/>
        </authorList>
    </citation>
    <scope>NUCLEOTIDE SEQUENCE [LARGE SCALE GENOMIC DNA]</scope>
    <source>
        <strain evidence="3">DSM 17836 / JCM 10339 / NBRC 14399</strain>
    </source>
</reference>
<keyword evidence="1" id="KW-0472">Membrane</keyword>
<evidence type="ECO:0000313" key="3">
    <source>
        <dbReference type="Proteomes" id="UP000007967"/>
    </source>
</evidence>
<gene>
    <name evidence="2" type="ordered locus">Kfla_5404</name>
</gene>
<keyword evidence="1" id="KW-0812">Transmembrane</keyword>
<evidence type="ECO:0000313" key="2">
    <source>
        <dbReference type="EMBL" id="ADB34417.1"/>
    </source>
</evidence>
<keyword evidence="1" id="KW-1133">Transmembrane helix</keyword>
<feature type="transmembrane region" description="Helical" evidence="1">
    <location>
        <begin position="40"/>
        <end position="61"/>
    </location>
</feature>
<dbReference type="EMBL" id="CP001736">
    <property type="protein sequence ID" value="ADB34417.1"/>
    <property type="molecule type" value="Genomic_DNA"/>
</dbReference>
<sequence>MNEHDLHERMRDSTAWTDHLGTEPAADLLRGRKRLRRRRTTIGASAMSAIAVVAAGATIAAGQLPGAADGQVAGDPTPGVFGVLRLTPGGPTITCPLSAAPPGGLPAGTAEPNHLRILVSHVDPARTHLKGRSAGILRRPGDGPCEPRGVAAAWSEWHEAGGTGFAAVAVRAKGDYGPVEANEIPEPRADVCGLYTDRSTFTDCRVITTAAGQKVRVGTRGKQAYWASYVRPDGAMAYATVEGDNRRADPGPAPADEPDPVLAPSVTLEALIATVTDPALDTY</sequence>